<feature type="region of interest" description="Disordered" evidence="2">
    <location>
        <begin position="239"/>
        <end position="268"/>
    </location>
</feature>
<dbReference type="GO" id="GO:0005829">
    <property type="term" value="C:cytosol"/>
    <property type="evidence" value="ECO:0007669"/>
    <property type="project" value="TreeGrafter"/>
</dbReference>
<dbReference type="SMART" id="SM00264">
    <property type="entry name" value="BAG"/>
    <property type="match status" value="1"/>
</dbReference>
<dbReference type="GO" id="GO:0016020">
    <property type="term" value="C:membrane"/>
    <property type="evidence" value="ECO:0007669"/>
    <property type="project" value="TreeGrafter"/>
</dbReference>
<reference evidence="5" key="1">
    <citation type="submission" date="2025-08" db="UniProtKB">
        <authorList>
            <consortium name="RefSeq"/>
        </authorList>
    </citation>
    <scope>IDENTIFICATION</scope>
</reference>
<dbReference type="GO" id="GO:0005634">
    <property type="term" value="C:nucleus"/>
    <property type="evidence" value="ECO:0007669"/>
    <property type="project" value="TreeGrafter"/>
</dbReference>
<dbReference type="AlphaFoldDB" id="A0A6J0SZK3"/>
<feature type="compositionally biased region" description="Basic and acidic residues" evidence="2">
    <location>
        <begin position="10"/>
        <end position="21"/>
    </location>
</feature>
<organism evidence="4 5">
    <name type="scientific">Pogona vitticeps</name>
    <name type="common">central bearded dragon</name>
    <dbReference type="NCBI Taxonomy" id="103695"/>
    <lineage>
        <taxon>Eukaryota</taxon>
        <taxon>Metazoa</taxon>
        <taxon>Chordata</taxon>
        <taxon>Craniata</taxon>
        <taxon>Vertebrata</taxon>
        <taxon>Euteleostomi</taxon>
        <taxon>Lepidosauria</taxon>
        <taxon>Squamata</taxon>
        <taxon>Bifurcata</taxon>
        <taxon>Unidentata</taxon>
        <taxon>Episquamata</taxon>
        <taxon>Toxicofera</taxon>
        <taxon>Iguania</taxon>
        <taxon>Acrodonta</taxon>
        <taxon>Agamidae</taxon>
        <taxon>Amphibolurinae</taxon>
        <taxon>Pogona</taxon>
    </lineage>
</organism>
<dbReference type="GO" id="GO:0051087">
    <property type="term" value="F:protein-folding chaperone binding"/>
    <property type="evidence" value="ECO:0007669"/>
    <property type="project" value="InterPro"/>
</dbReference>
<accession>A0A6J0SZK3</accession>
<dbReference type="Pfam" id="PF02179">
    <property type="entry name" value="BAG"/>
    <property type="match status" value="1"/>
</dbReference>
<keyword evidence="4" id="KW-1185">Reference proteome</keyword>
<dbReference type="GO" id="GO:0050821">
    <property type="term" value="P:protein stabilization"/>
    <property type="evidence" value="ECO:0007669"/>
    <property type="project" value="TreeGrafter"/>
</dbReference>
<dbReference type="PROSITE" id="PS51035">
    <property type="entry name" value="BAG"/>
    <property type="match status" value="1"/>
</dbReference>
<dbReference type="InterPro" id="IPR039773">
    <property type="entry name" value="BAG_chaperone_regulator"/>
</dbReference>
<dbReference type="SUPFAM" id="SSF63491">
    <property type="entry name" value="BAG domain"/>
    <property type="match status" value="1"/>
</dbReference>
<dbReference type="GeneID" id="110075178"/>
<dbReference type="Proteomes" id="UP001652642">
    <property type="component" value="Chromosome 8"/>
</dbReference>
<evidence type="ECO:0000256" key="2">
    <source>
        <dbReference type="SAM" id="MobiDB-lite"/>
    </source>
</evidence>
<dbReference type="Gene3D" id="1.20.58.120">
    <property type="entry name" value="BAG domain"/>
    <property type="match status" value="1"/>
</dbReference>
<dbReference type="CTD" id="9530"/>
<dbReference type="OrthoDB" id="8614100at2759"/>
<feature type="region of interest" description="Disordered" evidence="2">
    <location>
        <begin position="175"/>
        <end position="218"/>
    </location>
</feature>
<dbReference type="RefSeq" id="XP_020641807.2">
    <property type="nucleotide sequence ID" value="XM_020786148.2"/>
</dbReference>
<dbReference type="InParanoid" id="A0A6J0SZK3"/>
<protein>
    <submittedName>
        <fullName evidence="5">BAG family molecular chaperone regulator 4 isoform X1</fullName>
    </submittedName>
</protein>
<evidence type="ECO:0000313" key="4">
    <source>
        <dbReference type="Proteomes" id="UP001652642"/>
    </source>
</evidence>
<dbReference type="PANTHER" id="PTHR12329:SF10">
    <property type="entry name" value="BAG FAMILY MOLECULAR CHAPERONE REGULATOR 4"/>
    <property type="match status" value="1"/>
</dbReference>
<dbReference type="KEGG" id="pvt:110075178"/>
<dbReference type="InterPro" id="IPR003103">
    <property type="entry name" value="BAG_domain"/>
</dbReference>
<keyword evidence="1" id="KW-0143">Chaperone</keyword>
<dbReference type="PANTHER" id="PTHR12329">
    <property type="entry name" value="BCL2-ASSOCIATED ATHANOGENE"/>
    <property type="match status" value="1"/>
</dbReference>
<feature type="compositionally biased region" description="Pro residues" evidence="2">
    <location>
        <begin position="22"/>
        <end position="32"/>
    </location>
</feature>
<sequence>MAAALRRLFHGPEVERVRPEPEPPPTPPPPPWGQECRRCPECHRCPQPRCCRERTARLVSQEKPPYLGYGSQYWNSSPRTPYSSPYPVGPDIQGQGIDPSYTNGVYGTPYSAPGTRPPYPNLPQSNTYYSSGHPHVPYSTESPNAYRSPSPASNWNYPPVDCPAEGCMVRRQVPGYSPQQTQSFPVPPYPYGDCNHSIPQQRPLPPPQPRLQDTAWRPPGVYGIQPPYAWPPALPGHENRYVSESPSPWPAGGMPAPQTPHSNGKESYNQLEQGANHSCYPEVSHLPSGTMNDYKPALLDPKPSVSNPKVQYSAQPQLYDNVHRKQSTIYHGQGSNTSMQPSLETSAVDPGIQKVMQVMEGVEQLEEEVDEFVGKKTDKDYWLLEEMLTKKLLDLDSIETGGQDNVRQARKEAVHRIQATLEELERKGL</sequence>
<feature type="domain" description="BAG" evidence="3">
    <location>
        <begin position="351"/>
        <end position="428"/>
    </location>
</feature>
<feature type="region of interest" description="Disordered" evidence="2">
    <location>
        <begin position="1"/>
        <end position="34"/>
    </location>
</feature>
<feature type="region of interest" description="Disordered" evidence="2">
    <location>
        <begin position="82"/>
        <end position="151"/>
    </location>
</feature>
<evidence type="ECO:0000259" key="3">
    <source>
        <dbReference type="PROSITE" id="PS51035"/>
    </source>
</evidence>
<name>A0A6J0SZK3_9SAUR</name>
<evidence type="ECO:0000313" key="5">
    <source>
        <dbReference type="RefSeq" id="XP_020641807.2"/>
    </source>
</evidence>
<evidence type="ECO:0000256" key="1">
    <source>
        <dbReference type="ARBA" id="ARBA00023186"/>
    </source>
</evidence>
<feature type="compositionally biased region" description="Polar residues" evidence="2">
    <location>
        <begin position="259"/>
        <end position="268"/>
    </location>
</feature>
<feature type="compositionally biased region" description="Polar residues" evidence="2">
    <location>
        <begin position="139"/>
        <end position="151"/>
    </location>
</feature>
<proteinExistence type="predicted"/>
<dbReference type="GO" id="GO:0000774">
    <property type="term" value="F:adenyl-nucleotide exchange factor activity"/>
    <property type="evidence" value="ECO:0007669"/>
    <property type="project" value="TreeGrafter"/>
</dbReference>
<gene>
    <name evidence="5" type="primary">BAG4</name>
</gene>
<dbReference type="InterPro" id="IPR036533">
    <property type="entry name" value="BAG_dom_sf"/>
</dbReference>